<dbReference type="EMBL" id="CAACVS010000025">
    <property type="protein sequence ID" value="VEU34312.1"/>
    <property type="molecule type" value="Genomic_DNA"/>
</dbReference>
<gene>
    <name evidence="3" type="ORF">PSNMU_V1.4_AUG-EV-PASAV3_0010150</name>
</gene>
<protein>
    <recommendedName>
        <fullName evidence="5">Phospholipase A2 domain-containing protein</fullName>
    </recommendedName>
</protein>
<feature type="compositionally biased region" description="Acidic residues" evidence="1">
    <location>
        <begin position="240"/>
        <end position="260"/>
    </location>
</feature>
<dbReference type="PANTHER" id="PTHR12824">
    <property type="entry name" value="GROUP XII SECRETORY PHOSPHOLIPASE A2 FAMILY MEMBER"/>
    <property type="match status" value="1"/>
</dbReference>
<dbReference type="GO" id="GO:0005509">
    <property type="term" value="F:calcium ion binding"/>
    <property type="evidence" value="ECO:0007669"/>
    <property type="project" value="InterPro"/>
</dbReference>
<evidence type="ECO:0000256" key="1">
    <source>
        <dbReference type="SAM" id="MobiDB-lite"/>
    </source>
</evidence>
<evidence type="ECO:0000313" key="3">
    <source>
        <dbReference type="EMBL" id="VEU34312.1"/>
    </source>
</evidence>
<dbReference type="GO" id="GO:0016042">
    <property type="term" value="P:lipid catabolic process"/>
    <property type="evidence" value="ECO:0007669"/>
    <property type="project" value="InterPro"/>
</dbReference>
<evidence type="ECO:0008006" key="5">
    <source>
        <dbReference type="Google" id="ProtNLM"/>
    </source>
</evidence>
<evidence type="ECO:0000256" key="2">
    <source>
        <dbReference type="SAM" id="SignalP"/>
    </source>
</evidence>
<dbReference type="OrthoDB" id="42769at2759"/>
<dbReference type="Proteomes" id="UP000291116">
    <property type="component" value="Unassembled WGS sequence"/>
</dbReference>
<feature type="region of interest" description="Disordered" evidence="1">
    <location>
        <begin position="227"/>
        <end position="260"/>
    </location>
</feature>
<dbReference type="GO" id="GO:0004623">
    <property type="term" value="F:phospholipase A2 activity"/>
    <property type="evidence" value="ECO:0007669"/>
    <property type="project" value="InterPro"/>
</dbReference>
<sequence length="260" mass="28697">MAAPLRSIFECCALSFLIWAPTVLVAANFDFNGGQPKFCKPYTCGKGLTPVQKWPLSFESSGCSSLGGGMIATSGATDGSNDIHERCCDQRAACLQTCGSVKTACDEELKKCVEKNCSEKGDDEEKCNQRASIFSIMVSLENCQPYSAVQHSHCECVPAEDAPAKREDLLHKFYETFSPDSVGKAKDLSKKADTTRKMANLMGKLVQKYYPDTIQKVKDPNAERMEQLMRESQKATNTVVEEEDVEADEDDAEEEEVQEL</sequence>
<dbReference type="InterPro" id="IPR010711">
    <property type="entry name" value="PLA2G12"/>
</dbReference>
<dbReference type="GO" id="GO:0005576">
    <property type="term" value="C:extracellular region"/>
    <property type="evidence" value="ECO:0007669"/>
    <property type="project" value="InterPro"/>
</dbReference>
<organism evidence="3 4">
    <name type="scientific">Pseudo-nitzschia multistriata</name>
    <dbReference type="NCBI Taxonomy" id="183589"/>
    <lineage>
        <taxon>Eukaryota</taxon>
        <taxon>Sar</taxon>
        <taxon>Stramenopiles</taxon>
        <taxon>Ochrophyta</taxon>
        <taxon>Bacillariophyta</taxon>
        <taxon>Bacillariophyceae</taxon>
        <taxon>Bacillariophycidae</taxon>
        <taxon>Bacillariales</taxon>
        <taxon>Bacillariaceae</taxon>
        <taxon>Pseudo-nitzschia</taxon>
    </lineage>
</organism>
<accession>A0A448YWY2</accession>
<dbReference type="Pfam" id="PF06951">
    <property type="entry name" value="PLA2G12"/>
    <property type="match status" value="1"/>
</dbReference>
<reference evidence="3 4" key="1">
    <citation type="submission" date="2019-01" db="EMBL/GenBank/DDBJ databases">
        <authorList>
            <person name="Ferrante I. M."/>
        </authorList>
    </citation>
    <scope>NUCLEOTIDE SEQUENCE [LARGE SCALE GENOMIC DNA]</scope>
    <source>
        <strain evidence="3 4">B856</strain>
    </source>
</reference>
<dbReference type="PANTHER" id="PTHR12824:SF8">
    <property type="entry name" value="GXIVSPLA2, ISOFORM A"/>
    <property type="match status" value="1"/>
</dbReference>
<feature type="signal peptide" evidence="2">
    <location>
        <begin position="1"/>
        <end position="26"/>
    </location>
</feature>
<name>A0A448YWY2_9STRA</name>
<proteinExistence type="predicted"/>
<evidence type="ECO:0000313" key="4">
    <source>
        <dbReference type="Proteomes" id="UP000291116"/>
    </source>
</evidence>
<keyword evidence="2" id="KW-0732">Signal</keyword>
<dbReference type="AlphaFoldDB" id="A0A448YWY2"/>
<feature type="chain" id="PRO_5019418778" description="Phospholipase A2 domain-containing protein" evidence="2">
    <location>
        <begin position="27"/>
        <end position="260"/>
    </location>
</feature>
<keyword evidence="4" id="KW-1185">Reference proteome</keyword>